<dbReference type="Pfam" id="PF10803">
    <property type="entry name" value="GerPB"/>
    <property type="match status" value="1"/>
</dbReference>
<evidence type="ECO:0000313" key="2">
    <source>
        <dbReference type="Proteomes" id="UP001596022"/>
    </source>
</evidence>
<organism evidence="1 2">
    <name type="scientific">Camelliibacillus cellulosilyticus</name>
    <dbReference type="NCBI Taxonomy" id="2174486"/>
    <lineage>
        <taxon>Bacteria</taxon>
        <taxon>Bacillati</taxon>
        <taxon>Bacillota</taxon>
        <taxon>Bacilli</taxon>
        <taxon>Bacillales</taxon>
        <taxon>Sporolactobacillaceae</taxon>
        <taxon>Camelliibacillus</taxon>
    </lineage>
</organism>
<dbReference type="InterPro" id="IPR024255">
    <property type="entry name" value="GerPB"/>
</dbReference>
<dbReference type="EMBL" id="JBHSFW010000001">
    <property type="protein sequence ID" value="MFC4617757.1"/>
    <property type="molecule type" value="Genomic_DNA"/>
</dbReference>
<accession>A0ABV9GKU5</accession>
<dbReference type="RefSeq" id="WP_376844784.1">
    <property type="nucleotide sequence ID" value="NZ_JBHSFW010000001.1"/>
</dbReference>
<keyword evidence="2" id="KW-1185">Reference proteome</keyword>
<sequence length="75" mass="7712">MNFFIQQDICIHSLRIDGLTNSSVLQIGSAGVIKPISNLYNTGGFTKPAAPLTPPGVVSQPGAAQPILVPLAAPS</sequence>
<name>A0ABV9GKU5_9BACL</name>
<evidence type="ECO:0000313" key="1">
    <source>
        <dbReference type="EMBL" id="MFC4617757.1"/>
    </source>
</evidence>
<protein>
    <submittedName>
        <fullName evidence="1">Spore germination protein GerPB</fullName>
    </submittedName>
</protein>
<comment type="caution">
    <text evidence="1">The sequence shown here is derived from an EMBL/GenBank/DDBJ whole genome shotgun (WGS) entry which is preliminary data.</text>
</comment>
<gene>
    <name evidence="1" type="ORF">ACFO4N_03335</name>
</gene>
<proteinExistence type="predicted"/>
<reference evidence="2" key="1">
    <citation type="journal article" date="2019" name="Int. J. Syst. Evol. Microbiol.">
        <title>The Global Catalogue of Microorganisms (GCM) 10K type strain sequencing project: providing services to taxonomists for standard genome sequencing and annotation.</title>
        <authorList>
            <consortium name="The Broad Institute Genomics Platform"/>
            <consortium name="The Broad Institute Genome Sequencing Center for Infectious Disease"/>
            <person name="Wu L."/>
            <person name="Ma J."/>
        </authorList>
    </citation>
    <scope>NUCLEOTIDE SEQUENCE [LARGE SCALE GENOMIC DNA]</scope>
    <source>
        <strain evidence="2">CGMCC 1.16306</strain>
    </source>
</reference>
<dbReference type="Proteomes" id="UP001596022">
    <property type="component" value="Unassembled WGS sequence"/>
</dbReference>